<dbReference type="Proteomes" id="UP001151760">
    <property type="component" value="Unassembled WGS sequence"/>
</dbReference>
<dbReference type="EMBL" id="BQNB010016890">
    <property type="protein sequence ID" value="GJT56952.1"/>
    <property type="molecule type" value="Genomic_DNA"/>
</dbReference>
<evidence type="ECO:0000313" key="3">
    <source>
        <dbReference type="Proteomes" id="UP001151760"/>
    </source>
</evidence>
<evidence type="ECO:0000259" key="1">
    <source>
        <dbReference type="Pfam" id="PF14111"/>
    </source>
</evidence>
<comment type="caution">
    <text evidence="2">The sequence shown here is derived from an EMBL/GenBank/DDBJ whole genome shotgun (WGS) entry which is preliminary data.</text>
</comment>
<keyword evidence="3" id="KW-1185">Reference proteome</keyword>
<organism evidence="2 3">
    <name type="scientific">Tanacetum coccineum</name>
    <dbReference type="NCBI Taxonomy" id="301880"/>
    <lineage>
        <taxon>Eukaryota</taxon>
        <taxon>Viridiplantae</taxon>
        <taxon>Streptophyta</taxon>
        <taxon>Embryophyta</taxon>
        <taxon>Tracheophyta</taxon>
        <taxon>Spermatophyta</taxon>
        <taxon>Magnoliopsida</taxon>
        <taxon>eudicotyledons</taxon>
        <taxon>Gunneridae</taxon>
        <taxon>Pentapetalae</taxon>
        <taxon>asterids</taxon>
        <taxon>campanulids</taxon>
        <taxon>Asterales</taxon>
        <taxon>Asteraceae</taxon>
        <taxon>Asteroideae</taxon>
        <taxon>Anthemideae</taxon>
        <taxon>Anthemidinae</taxon>
        <taxon>Tanacetum</taxon>
    </lineage>
</organism>
<dbReference type="Pfam" id="PF14111">
    <property type="entry name" value="DUF4283"/>
    <property type="match status" value="1"/>
</dbReference>
<gene>
    <name evidence="2" type="ORF">Tco_0992006</name>
</gene>
<reference evidence="2" key="2">
    <citation type="submission" date="2022-01" db="EMBL/GenBank/DDBJ databases">
        <authorList>
            <person name="Yamashiro T."/>
            <person name="Shiraishi A."/>
            <person name="Satake H."/>
            <person name="Nakayama K."/>
        </authorList>
    </citation>
    <scope>NUCLEOTIDE SEQUENCE</scope>
</reference>
<name>A0ABQ5F2J8_9ASTR</name>
<dbReference type="InterPro" id="IPR025558">
    <property type="entry name" value="DUF4283"/>
</dbReference>
<protein>
    <submittedName>
        <fullName evidence="2">Zinc knuckle CX2CX4HX4C containing protein</fullName>
    </submittedName>
</protein>
<feature type="domain" description="DUF4283" evidence="1">
    <location>
        <begin position="122"/>
        <end position="163"/>
    </location>
</feature>
<reference evidence="2" key="1">
    <citation type="journal article" date="2022" name="Int. J. Mol. Sci.">
        <title>Draft Genome of Tanacetum Coccineum: Genomic Comparison of Closely Related Tanacetum-Family Plants.</title>
        <authorList>
            <person name="Yamashiro T."/>
            <person name="Shiraishi A."/>
            <person name="Nakayama K."/>
            <person name="Satake H."/>
        </authorList>
    </citation>
    <scope>NUCLEOTIDE SEQUENCE</scope>
</reference>
<proteinExistence type="predicted"/>
<accession>A0ABQ5F2J8</accession>
<evidence type="ECO:0000313" key="2">
    <source>
        <dbReference type="EMBL" id="GJT56952.1"/>
    </source>
</evidence>
<sequence length="189" mass="21655">MLEALSEETQEGAQDLRTLIQRMSKYKMIKVLRLEMVLLWLLYCDSINLNVDESTIPSDPIVQSVDINKSTSYAGVASGSAKDQQMFNVQLSYLVVLIPEIVEYNYLGTTGRNMGLKRIMNEFHKASIFFKFDSRAGLEAVLEGGPWLIRKSPIILKKWSMDTRLLRLIRNLTRISANGFKLQMFYSSF</sequence>